<dbReference type="CDD" id="cd02440">
    <property type="entry name" value="AdoMet_MTases"/>
    <property type="match status" value="1"/>
</dbReference>
<dbReference type="EMBL" id="DS114105">
    <property type="protein sequence ID" value="EAX90471.1"/>
    <property type="molecule type" value="Genomic_DNA"/>
</dbReference>
<organism evidence="3 4">
    <name type="scientific">Trichomonas vaginalis (strain ATCC PRA-98 / G3)</name>
    <dbReference type="NCBI Taxonomy" id="412133"/>
    <lineage>
        <taxon>Eukaryota</taxon>
        <taxon>Metamonada</taxon>
        <taxon>Parabasalia</taxon>
        <taxon>Trichomonadida</taxon>
        <taxon>Trichomonadidae</taxon>
        <taxon>Trichomonas</taxon>
    </lineage>
</organism>
<dbReference type="GO" id="GO:0008168">
    <property type="term" value="F:methyltransferase activity"/>
    <property type="evidence" value="ECO:0007669"/>
    <property type="project" value="UniProtKB-KW"/>
</dbReference>
<reference evidence="3" key="1">
    <citation type="submission" date="2006-10" db="EMBL/GenBank/DDBJ databases">
        <authorList>
            <person name="Amadeo P."/>
            <person name="Zhao Q."/>
            <person name="Wortman J."/>
            <person name="Fraser-Liggett C."/>
            <person name="Carlton J."/>
        </authorList>
    </citation>
    <scope>NUCLEOTIDE SEQUENCE</scope>
    <source>
        <strain evidence="3">G3</strain>
    </source>
</reference>
<dbReference type="PANTHER" id="PTHR43861">
    <property type="entry name" value="TRANS-ACONITATE 2-METHYLTRANSFERASE-RELATED"/>
    <property type="match status" value="1"/>
</dbReference>
<dbReference type="VEuPathDB" id="TrichDB:TVAGG3_0798340"/>
<gene>
    <name evidence="3" type="ORF">TVAG_029510</name>
</gene>
<evidence type="ECO:0000313" key="3">
    <source>
        <dbReference type="EMBL" id="EAX90471.1"/>
    </source>
</evidence>
<proteinExistence type="predicted"/>
<evidence type="ECO:0000256" key="1">
    <source>
        <dbReference type="ARBA" id="ARBA00022679"/>
    </source>
</evidence>
<dbReference type="KEGG" id="tva:75672444"/>
<feature type="domain" description="Methyltransferase type 12" evidence="2">
    <location>
        <begin position="5"/>
        <end position="79"/>
    </location>
</feature>
<dbReference type="GO" id="GO:0032259">
    <property type="term" value="P:methylation"/>
    <property type="evidence" value="ECO:0007669"/>
    <property type="project" value="UniProtKB-KW"/>
</dbReference>
<dbReference type="RefSeq" id="XP_001303401.1">
    <property type="nucleotide sequence ID" value="XM_001303400.1"/>
</dbReference>
<dbReference type="SUPFAM" id="SSF53335">
    <property type="entry name" value="S-adenosyl-L-methionine-dependent methyltransferases"/>
    <property type="match status" value="1"/>
</dbReference>
<reference evidence="3" key="2">
    <citation type="journal article" date="2007" name="Science">
        <title>Draft genome sequence of the sexually transmitted pathogen Trichomonas vaginalis.</title>
        <authorList>
            <person name="Carlton J.M."/>
            <person name="Hirt R.P."/>
            <person name="Silva J.C."/>
            <person name="Delcher A.L."/>
            <person name="Schatz M."/>
            <person name="Zhao Q."/>
            <person name="Wortman J.R."/>
            <person name="Bidwell S.L."/>
            <person name="Alsmark U.C.M."/>
            <person name="Besteiro S."/>
            <person name="Sicheritz-Ponten T."/>
            <person name="Noel C.J."/>
            <person name="Dacks J.B."/>
            <person name="Foster P.G."/>
            <person name="Simillion C."/>
            <person name="Van de Peer Y."/>
            <person name="Miranda-Saavedra D."/>
            <person name="Barton G.J."/>
            <person name="Westrop G.D."/>
            <person name="Mueller S."/>
            <person name="Dessi D."/>
            <person name="Fiori P.L."/>
            <person name="Ren Q."/>
            <person name="Paulsen I."/>
            <person name="Zhang H."/>
            <person name="Bastida-Corcuera F.D."/>
            <person name="Simoes-Barbosa A."/>
            <person name="Brown M.T."/>
            <person name="Hayes R.D."/>
            <person name="Mukherjee M."/>
            <person name="Okumura C.Y."/>
            <person name="Schneider R."/>
            <person name="Smith A.J."/>
            <person name="Vanacova S."/>
            <person name="Villalvazo M."/>
            <person name="Haas B.J."/>
            <person name="Pertea M."/>
            <person name="Feldblyum T.V."/>
            <person name="Utterback T.R."/>
            <person name="Shu C.L."/>
            <person name="Osoegawa K."/>
            <person name="de Jong P.J."/>
            <person name="Hrdy I."/>
            <person name="Horvathova L."/>
            <person name="Zubacova Z."/>
            <person name="Dolezal P."/>
            <person name="Malik S.B."/>
            <person name="Logsdon J.M. Jr."/>
            <person name="Henze K."/>
            <person name="Gupta A."/>
            <person name="Wang C.C."/>
            <person name="Dunne R.L."/>
            <person name="Upcroft J.A."/>
            <person name="Upcroft P."/>
            <person name="White O."/>
            <person name="Salzberg S.L."/>
            <person name="Tang P."/>
            <person name="Chiu C.-H."/>
            <person name="Lee Y.-S."/>
            <person name="Embley T.M."/>
            <person name="Coombs G.H."/>
            <person name="Mottram J.C."/>
            <person name="Tachezy J."/>
            <person name="Fraser-Liggett C.M."/>
            <person name="Johnson P.J."/>
        </authorList>
    </citation>
    <scope>NUCLEOTIDE SEQUENCE [LARGE SCALE GENOMIC DNA]</scope>
    <source>
        <strain evidence="3">G3</strain>
    </source>
</reference>
<keyword evidence="3" id="KW-0489">Methyltransferase</keyword>
<evidence type="ECO:0000259" key="2">
    <source>
        <dbReference type="Pfam" id="PF08242"/>
    </source>
</evidence>
<dbReference type="InterPro" id="IPR013217">
    <property type="entry name" value="Methyltransf_12"/>
</dbReference>
<name>A2FXA0_TRIV3</name>
<dbReference type="Pfam" id="PF08242">
    <property type="entry name" value="Methyltransf_12"/>
    <property type="match status" value="1"/>
</dbReference>
<keyword evidence="4" id="KW-1185">Reference proteome</keyword>
<dbReference type="InParanoid" id="A2FXA0"/>
<protein>
    <submittedName>
        <fullName evidence="3">Methyltransferase, putative</fullName>
    </submittedName>
</protein>
<dbReference type="Gene3D" id="3.40.50.150">
    <property type="entry name" value="Vaccinia Virus protein VP39"/>
    <property type="match status" value="1"/>
</dbReference>
<evidence type="ECO:0000313" key="4">
    <source>
        <dbReference type="Proteomes" id="UP000001542"/>
    </source>
</evidence>
<dbReference type="OrthoDB" id="3647at2759"/>
<dbReference type="AlphaFoldDB" id="A2FXA0"/>
<dbReference type="InterPro" id="IPR029063">
    <property type="entry name" value="SAM-dependent_MTases_sf"/>
</dbReference>
<dbReference type="VEuPathDB" id="TrichDB:TVAG_256850"/>
<dbReference type="Proteomes" id="UP000001542">
    <property type="component" value="Unassembled WGS sequence"/>
</dbReference>
<keyword evidence="1" id="KW-0808">Transferase</keyword>
<accession>A2FXA0</accession>
<dbReference type="STRING" id="5722.A2FXA0"/>
<dbReference type="PANTHER" id="PTHR43861:SF3">
    <property type="entry name" value="PUTATIVE (AFU_ORTHOLOGUE AFUA_2G14390)-RELATED"/>
    <property type="match status" value="1"/>
</dbReference>
<sequence length="144" mass="16452">MNEVNHVTLMDPSPEKIDLCRKAVSGISNKNYLIYQSDIIGLKFEPFDIIVSSMAFHHIKDIDSTIKSLASNLKEGGMCFVCDLYPEDGSFHKPDVFVAHHGFKVEEFSQAFVRNGFSKVSYLDFGHYYENDKEYPLFVVISEK</sequence>